<dbReference type="PANTHER" id="PTHR33888:SF1">
    <property type="entry name" value="RIKEN CDNA 4932415D10 GENE"/>
    <property type="match status" value="1"/>
</dbReference>
<dbReference type="Proteomes" id="UP000232684">
    <property type="component" value="Unassembled WGS sequence"/>
</dbReference>
<feature type="compositionally biased region" description="Basic and acidic residues" evidence="1">
    <location>
        <begin position="74"/>
        <end position="94"/>
    </location>
</feature>
<feature type="region of interest" description="Disordered" evidence="1">
    <location>
        <begin position="976"/>
        <end position="995"/>
    </location>
</feature>
<feature type="compositionally biased region" description="Polar residues" evidence="1">
    <location>
        <begin position="976"/>
        <end position="989"/>
    </location>
</feature>
<accession>A0A2I0BWY2</accession>
<proteinExistence type="predicted"/>
<feature type="compositionally biased region" description="Basic residues" evidence="1">
    <location>
        <begin position="53"/>
        <end position="73"/>
    </location>
</feature>
<evidence type="ECO:0000256" key="1">
    <source>
        <dbReference type="SAM" id="MobiDB-lite"/>
    </source>
</evidence>
<feature type="compositionally biased region" description="Polar residues" evidence="1">
    <location>
        <begin position="1017"/>
        <end position="1032"/>
    </location>
</feature>
<feature type="compositionally biased region" description="Basic residues" evidence="1">
    <location>
        <begin position="196"/>
        <end position="215"/>
    </location>
</feature>
<feature type="compositionally biased region" description="Low complexity" evidence="1">
    <location>
        <begin position="95"/>
        <end position="170"/>
    </location>
</feature>
<reference evidence="3 4" key="1">
    <citation type="submission" date="2017-11" db="EMBL/GenBank/DDBJ databases">
        <title>Plasmodium falciparum NF54 genome assembly.</title>
        <authorList>
            <person name="Bryant J.M."/>
            <person name="Baumgarten S."/>
            <person name="Scheidig-Benatar C."/>
            <person name="Scherf A."/>
        </authorList>
    </citation>
    <scope>NUCLEOTIDE SEQUENCE [LARGE SCALE GENOMIC DNA]</scope>
    <source>
        <strain evidence="3">NF54</strain>
    </source>
</reference>
<evidence type="ECO:0000313" key="5">
    <source>
        <dbReference type="Proteomes" id="UP000754359"/>
    </source>
</evidence>
<comment type="caution">
    <text evidence="3">The sequence shown here is derived from an EMBL/GenBank/DDBJ whole genome shotgun (WGS) entry which is preliminary data.</text>
</comment>
<dbReference type="AlphaFoldDB" id="A0A2I0BWY2"/>
<organism evidence="3 4">
    <name type="scientific">Plasmodium falciparum (isolate NF54)</name>
    <dbReference type="NCBI Taxonomy" id="5843"/>
    <lineage>
        <taxon>Eukaryota</taxon>
        <taxon>Sar</taxon>
        <taxon>Alveolata</taxon>
        <taxon>Apicomplexa</taxon>
        <taxon>Aconoidasida</taxon>
        <taxon>Haemosporida</taxon>
        <taxon>Plasmodiidae</taxon>
        <taxon>Plasmodium</taxon>
        <taxon>Plasmodium (Laverania)</taxon>
    </lineage>
</organism>
<evidence type="ECO:0000313" key="3">
    <source>
        <dbReference type="EMBL" id="PKC47433.1"/>
    </source>
</evidence>
<sequence>MEVLQNMNRMDRRIEEIQNLKNIINNKLNKNVNDDVDGYMRQLVDLYLKSQKSKSKNLGSKKGKSNSKIRSVSRKSERKINVGKGIEKMQHYENNDQNNINNKNNDNNDNNNYDNNNNNNNDNNNNNNNNDNNNNNNNDNNNNNNNDNNNNNNYDNNSKQSFSQKNSSENYDNGSGSDDEEKKNNNYNEENENNTQKKKKKKKKGNKKNKNKNKNKNSDKSETNDEEEVTVEMEEKENIIEQLNEQQNEKLDEQLNEQPNENFDEQPNENFDEQPNENFDEQPNENFDEQPNENFDEQPNENFDEQPNENFDEQPNENFDEQPNENFDEQPNENFDEQPNENFDEQPNENFDEQPNENFDEQPNENFDEQPNENSDEQSNNTNKDEPNTSNYVNTENVIDQGKGNNSECGNIVEEQNNGDSLDERKEKNMKSAIRFMKESNYEDPHLNACLSDSNIDGVNINQNEEELKVKDILSNPFTTSSYNEENEKVSNMEMHSNNIENISNCIQKKKTQINLNNVLKELKFKSANNIKYGRDNNFDDITEKYINDGSDDLETYKKNSSINDEEPYHYTNFVKHYVTKVGIYNNMEKNKLNFNVPSQSYGINHLYNMNKNSYDTNSFQYNKSYSSTTNEEQEKDKREYGFNNCMNYTNINCSNINQSYSNMIRNYNTMVNDHNINCTKTNINCTNPKLDCLSKSFSKIRKINLCNSAYYPHCTYSNPLKSIKKYSCTNTKNYINEYNCTKNATSMLPDFSCMNGVEIMKKHINIDNIKKHVNLENVKKNMDLKNVKKLINLENIKNKINFENVKERVNIKNVTDHINIESISKNVECFDNNYYDIFEEAYKNYINKYVNNVKNTIKEKKEYYKKNVNCNYELINKNLLKVAANNINNLNNMYLKNKSKLQGLNTKKYIAFNHNKYVRFLNSCYEKKMNSVKKKIELNKKFLNNYFHACYFECSDNPMLSNDISRVSSCPEYQNSNEQYHQKQSSMTNSINSKSNIYNNSSSHKLLNTEKKKNTSNDSEQINNNLSFPNSNKEFNSNSEIDISCFNNGVKTFKYMKGIFEDSGGAENEIIYDQEKNMYFDLNDNAYINVKGNLYFNTKDKLFYDIEYIKDISYDNVKNNLFHFGNYLITEKYAPCKIIMKMCAHINQFMYNLLGVAKYDIYYKHKDNLVEIIIK</sequence>
<evidence type="ECO:0000313" key="4">
    <source>
        <dbReference type="Proteomes" id="UP000232684"/>
    </source>
</evidence>
<feature type="compositionally biased region" description="Polar residues" evidence="1">
    <location>
        <begin position="377"/>
        <end position="420"/>
    </location>
</feature>
<dbReference type="VEuPathDB" id="PlasmoDB:PfNF54_080026700"/>
<feature type="region of interest" description="Disordered" evidence="1">
    <location>
        <begin position="53"/>
        <end position="425"/>
    </location>
</feature>
<evidence type="ECO:0000313" key="2">
    <source>
        <dbReference type="EMBL" id="KAF4330390.1"/>
    </source>
</evidence>
<reference evidence="2 5" key="2">
    <citation type="submission" date="2018-05" db="EMBL/GenBank/DDBJ databases">
        <title>Genome assembly of Plasmodium falciparum NF54 DiCre.</title>
        <authorList>
            <person name="Baumgarten S."/>
            <person name="Treeck M."/>
            <person name="Scherf A."/>
        </authorList>
    </citation>
    <scope>NUCLEOTIDE SEQUENCE [LARGE SCALE GENOMIC DNA]</scope>
    <source>
        <strain evidence="2">NF54</strain>
    </source>
</reference>
<feature type="compositionally biased region" description="Acidic residues" evidence="1">
    <location>
        <begin position="262"/>
        <end position="376"/>
    </location>
</feature>
<dbReference type="EMBL" id="NYMT01000006">
    <property type="protein sequence ID" value="PKC47433.1"/>
    <property type="molecule type" value="Genomic_DNA"/>
</dbReference>
<gene>
    <name evidence="3" type="ORF">CK202_2315</name>
    <name evidence="2" type="ORF">CYL21_1470</name>
</gene>
<name>A0A2I0BWY2_PLAFO</name>
<dbReference type="GO" id="GO:0005615">
    <property type="term" value="C:extracellular space"/>
    <property type="evidence" value="ECO:0007669"/>
    <property type="project" value="TreeGrafter"/>
</dbReference>
<dbReference type="EMBL" id="QFXU01000009">
    <property type="protein sequence ID" value="KAF4330390.1"/>
    <property type="molecule type" value="Genomic_DNA"/>
</dbReference>
<feature type="compositionally biased region" description="Acidic residues" evidence="1">
    <location>
        <begin position="224"/>
        <end position="235"/>
    </location>
</feature>
<dbReference type="PANTHER" id="PTHR33888">
    <property type="entry name" value="RIKEN CDNA 4932415D10 GENE"/>
    <property type="match status" value="1"/>
</dbReference>
<feature type="region of interest" description="Disordered" evidence="1">
    <location>
        <begin position="1010"/>
        <end position="1032"/>
    </location>
</feature>
<dbReference type="Proteomes" id="UP000754359">
    <property type="component" value="Unassembled WGS sequence"/>
</dbReference>
<protein>
    <submittedName>
        <fullName evidence="3">Uncharacterized protein</fullName>
    </submittedName>
</protein>